<accession>A0AAV4XGL2</accession>
<proteinExistence type="predicted"/>
<name>A0AAV4XGL2_CAEEX</name>
<evidence type="ECO:0000256" key="1">
    <source>
        <dbReference type="SAM" id="Phobius"/>
    </source>
</evidence>
<dbReference type="Proteomes" id="UP001054945">
    <property type="component" value="Unassembled WGS sequence"/>
</dbReference>
<protein>
    <submittedName>
        <fullName evidence="2">Uncharacterized protein</fullName>
    </submittedName>
</protein>
<keyword evidence="3" id="KW-1185">Reference proteome</keyword>
<evidence type="ECO:0000313" key="2">
    <source>
        <dbReference type="EMBL" id="GIY93076.1"/>
    </source>
</evidence>
<evidence type="ECO:0000313" key="3">
    <source>
        <dbReference type="Proteomes" id="UP001054945"/>
    </source>
</evidence>
<keyword evidence="1" id="KW-1133">Transmembrane helix</keyword>
<sequence>MQPIINNVELILPPRMYLSVIIIINLIWIIAPYLSGGGEYLKLLDAENEISGQIGPISERPNPTWQQTPRITSSDTDCSIIQQQCPAPFPSSLSFLKYSLSNRVSEVSPN</sequence>
<feature type="transmembrane region" description="Helical" evidence="1">
    <location>
        <begin position="16"/>
        <end position="34"/>
    </location>
</feature>
<gene>
    <name evidence="2" type="ORF">CEXT_314311</name>
</gene>
<reference evidence="2 3" key="1">
    <citation type="submission" date="2021-06" db="EMBL/GenBank/DDBJ databases">
        <title>Caerostris extrusa draft genome.</title>
        <authorList>
            <person name="Kono N."/>
            <person name="Arakawa K."/>
        </authorList>
    </citation>
    <scope>NUCLEOTIDE SEQUENCE [LARGE SCALE GENOMIC DNA]</scope>
</reference>
<dbReference type="EMBL" id="BPLR01000229">
    <property type="protein sequence ID" value="GIY93076.1"/>
    <property type="molecule type" value="Genomic_DNA"/>
</dbReference>
<organism evidence="2 3">
    <name type="scientific">Caerostris extrusa</name>
    <name type="common">Bark spider</name>
    <name type="synonym">Caerostris bankana</name>
    <dbReference type="NCBI Taxonomy" id="172846"/>
    <lineage>
        <taxon>Eukaryota</taxon>
        <taxon>Metazoa</taxon>
        <taxon>Ecdysozoa</taxon>
        <taxon>Arthropoda</taxon>
        <taxon>Chelicerata</taxon>
        <taxon>Arachnida</taxon>
        <taxon>Araneae</taxon>
        <taxon>Araneomorphae</taxon>
        <taxon>Entelegynae</taxon>
        <taxon>Araneoidea</taxon>
        <taxon>Araneidae</taxon>
        <taxon>Caerostris</taxon>
    </lineage>
</organism>
<keyword evidence="1" id="KW-0812">Transmembrane</keyword>
<dbReference type="AlphaFoldDB" id="A0AAV4XGL2"/>
<keyword evidence="1" id="KW-0472">Membrane</keyword>
<comment type="caution">
    <text evidence="2">The sequence shown here is derived from an EMBL/GenBank/DDBJ whole genome shotgun (WGS) entry which is preliminary data.</text>
</comment>